<dbReference type="Pfam" id="PF03883">
    <property type="entry name" value="H2O2_YaaD"/>
    <property type="match status" value="1"/>
</dbReference>
<dbReference type="NCBIfam" id="NF002543">
    <property type="entry name" value="PRK02101.1-4"/>
    <property type="match status" value="1"/>
</dbReference>
<accession>A0A379DAI6</accession>
<dbReference type="AlphaFoldDB" id="A0A379DAI6"/>
<comment type="similarity">
    <text evidence="1">Belongs to the UPF0246 family.</text>
</comment>
<reference evidence="2 3" key="1">
    <citation type="submission" date="2018-06" db="EMBL/GenBank/DDBJ databases">
        <authorList>
            <consortium name="Pathogen Informatics"/>
            <person name="Doyle S."/>
        </authorList>
    </citation>
    <scope>NUCLEOTIDE SEQUENCE [LARGE SCALE GENOMIC DNA]</scope>
    <source>
        <strain evidence="2 3">NCTC11088</strain>
    </source>
</reference>
<dbReference type="PANTHER" id="PTHR30283">
    <property type="entry name" value="PEROXIDE STRESS RESPONSE PROTEIN YAAA"/>
    <property type="match status" value="1"/>
</dbReference>
<dbReference type="HAMAP" id="MF_00652">
    <property type="entry name" value="UPF0246"/>
    <property type="match status" value="1"/>
</dbReference>
<evidence type="ECO:0000313" key="3">
    <source>
        <dbReference type="Proteomes" id="UP000254777"/>
    </source>
</evidence>
<dbReference type="Proteomes" id="UP000254777">
    <property type="component" value="Unassembled WGS sequence"/>
</dbReference>
<dbReference type="PANTHER" id="PTHR30283:SF4">
    <property type="entry name" value="PEROXIDE STRESS RESISTANCE PROTEIN YAAA"/>
    <property type="match status" value="1"/>
</dbReference>
<proteinExistence type="inferred from homology"/>
<sequence length="249" mass="29557">MHIIISPTKKMRYVENNLEITEPELLEDTLEILSWLKDRTYSELKTIWQCNDKLAEQNYERIKSMELDKRVTPAILAYDGIVFKTIEPEKFSPKEIEYLSDKLRILSGFYGVLKPTDGVVPYRLEMQAKANILGHDDLYDFWGEKLYSQLKTPIVNLASKEYYKAIEKYLGEDDVFITCNFFEVIEKKPVQKATYSKIARGEMVRYMAENNVQEIEKIKRFDKLGYKYSEDNSSEREYNFYRETKSKYK</sequence>
<dbReference type="GO" id="GO:0005829">
    <property type="term" value="C:cytosol"/>
    <property type="evidence" value="ECO:0007669"/>
    <property type="project" value="TreeGrafter"/>
</dbReference>
<dbReference type="EMBL" id="UGTH01000001">
    <property type="protein sequence ID" value="SUB74869.1"/>
    <property type="molecule type" value="Genomic_DNA"/>
</dbReference>
<name>A0A379DAI6_9FIRM</name>
<organism evidence="2 3">
    <name type="scientific">Peptoniphilus indolicus</name>
    <dbReference type="NCBI Taxonomy" id="33030"/>
    <lineage>
        <taxon>Bacteria</taxon>
        <taxon>Bacillati</taxon>
        <taxon>Bacillota</taxon>
        <taxon>Tissierellia</taxon>
        <taxon>Tissierellales</taxon>
        <taxon>Peptoniphilaceae</taxon>
        <taxon>Peptoniphilus</taxon>
    </lineage>
</organism>
<dbReference type="GO" id="GO:0033194">
    <property type="term" value="P:response to hydroperoxide"/>
    <property type="evidence" value="ECO:0007669"/>
    <property type="project" value="TreeGrafter"/>
</dbReference>
<dbReference type="RefSeq" id="WP_004819314.1">
    <property type="nucleotide sequence ID" value="NZ_UGTH01000001.1"/>
</dbReference>
<evidence type="ECO:0000256" key="1">
    <source>
        <dbReference type="HAMAP-Rule" id="MF_00652"/>
    </source>
</evidence>
<protein>
    <recommendedName>
        <fullName evidence="1">UPF0246 protein NCTC11088_00631</fullName>
    </recommendedName>
</protein>
<dbReference type="InterPro" id="IPR005583">
    <property type="entry name" value="YaaA"/>
</dbReference>
<evidence type="ECO:0000313" key="2">
    <source>
        <dbReference type="EMBL" id="SUB74869.1"/>
    </source>
</evidence>
<gene>
    <name evidence="2" type="primary">yaaA</name>
    <name evidence="2" type="ORF">NCTC11088_00631</name>
</gene>